<evidence type="ECO:0000256" key="7">
    <source>
        <dbReference type="ARBA" id="ARBA00023125"/>
    </source>
</evidence>
<feature type="domain" description="Rrn7/TAF1B N-terminal cyclin" evidence="11">
    <location>
        <begin position="173"/>
        <end position="221"/>
    </location>
</feature>
<keyword evidence="4" id="KW-0863">Zinc-finger</keyword>
<evidence type="ECO:0000256" key="5">
    <source>
        <dbReference type="ARBA" id="ARBA00022833"/>
    </source>
</evidence>
<evidence type="ECO:0000256" key="3">
    <source>
        <dbReference type="ARBA" id="ARBA00022723"/>
    </source>
</evidence>
<organism evidence="12 13">
    <name type="scientific">Candidozyma haemuli</name>
    <dbReference type="NCBI Taxonomy" id="45357"/>
    <lineage>
        <taxon>Eukaryota</taxon>
        <taxon>Fungi</taxon>
        <taxon>Dikarya</taxon>
        <taxon>Ascomycota</taxon>
        <taxon>Saccharomycotina</taxon>
        <taxon>Pichiomycetes</taxon>
        <taxon>Metschnikowiaceae</taxon>
        <taxon>Candidozyma</taxon>
    </lineage>
</organism>
<feature type="domain" description="RRN7-type" evidence="10">
    <location>
        <begin position="33"/>
        <end position="66"/>
    </location>
</feature>
<dbReference type="Pfam" id="PF11781">
    <property type="entry name" value="Zn_ribbon_RRN7"/>
    <property type="match status" value="1"/>
</dbReference>
<evidence type="ECO:0000256" key="9">
    <source>
        <dbReference type="ARBA" id="ARBA00023242"/>
    </source>
</evidence>
<evidence type="ECO:0000256" key="8">
    <source>
        <dbReference type="ARBA" id="ARBA00023163"/>
    </source>
</evidence>
<dbReference type="AlphaFoldDB" id="A0A2V1APC3"/>
<proteinExistence type="inferred from homology"/>
<dbReference type="RefSeq" id="XP_025340336.1">
    <property type="nucleotide sequence ID" value="XM_025486888.1"/>
</dbReference>
<evidence type="ECO:0000256" key="4">
    <source>
        <dbReference type="ARBA" id="ARBA00022771"/>
    </source>
</evidence>
<dbReference type="GO" id="GO:0008270">
    <property type="term" value="F:zinc ion binding"/>
    <property type="evidence" value="ECO:0007669"/>
    <property type="project" value="UniProtKB-KW"/>
</dbReference>
<dbReference type="OrthoDB" id="428577at2759"/>
<dbReference type="EMBL" id="PKFO01000002">
    <property type="protein sequence ID" value="PVH19396.1"/>
    <property type="molecule type" value="Genomic_DNA"/>
</dbReference>
<dbReference type="InterPro" id="IPR033599">
    <property type="entry name" value="TAF1B/Rrn7"/>
</dbReference>
<keyword evidence="5" id="KW-0862">Zinc</keyword>
<name>A0A2V1APC3_9ASCO</name>
<dbReference type="STRING" id="45357.A0A2V1APC3"/>
<dbReference type="InterPro" id="IPR048540">
    <property type="entry name" value="Rrn7_cyclin_N"/>
</dbReference>
<dbReference type="Proteomes" id="UP000244309">
    <property type="component" value="Unassembled WGS sequence"/>
</dbReference>
<evidence type="ECO:0000256" key="6">
    <source>
        <dbReference type="ARBA" id="ARBA00023015"/>
    </source>
</evidence>
<dbReference type="PANTHER" id="PTHR31576:SF2">
    <property type="entry name" value="TATA BOX-BINDING PROTEIN-ASSOCIATED FACTOR RNA POLYMERASE I SUBUNIT B"/>
    <property type="match status" value="1"/>
</dbReference>
<dbReference type="InterPro" id="IPR021752">
    <property type="entry name" value="TF_Rrn7_Zf"/>
</dbReference>
<evidence type="ECO:0000313" key="13">
    <source>
        <dbReference type="Proteomes" id="UP000244309"/>
    </source>
</evidence>
<dbReference type="GO" id="GO:0070860">
    <property type="term" value="C:RNA polymerase I core factor complex"/>
    <property type="evidence" value="ECO:0007669"/>
    <property type="project" value="InterPro"/>
</dbReference>
<reference evidence="12 13" key="1">
    <citation type="submission" date="2017-12" db="EMBL/GenBank/DDBJ databases">
        <title>Genome Sequence of a Multidrug-Resistant Candida haemulonii Isolate from a Patient with Chronic Leg Ulcers in Israel.</title>
        <authorList>
            <person name="Chow N.A."/>
            <person name="Gade L."/>
            <person name="Batra D."/>
            <person name="Rowe L.A."/>
            <person name="Ben-Ami R."/>
            <person name="Loparev V.N."/>
            <person name="Litvintseva A.P."/>
        </authorList>
    </citation>
    <scope>NUCLEOTIDE SEQUENCE [LARGE SCALE GENOMIC DNA]</scope>
    <source>
        <strain evidence="12 13">B11899</strain>
    </source>
</reference>
<evidence type="ECO:0000259" key="10">
    <source>
        <dbReference type="Pfam" id="PF11781"/>
    </source>
</evidence>
<sequence length="489" mass="55707">MIAGSFRPPPHLQSHSPASVLHIFGIVSMSQTWIRGPICGIDNCRSRLYKSYAGRKICQYGHVVEGNVEFAEDDGDAYTQTRRINLSINDTGFGSSVSTSAVPTQASTPTLSSRLYGKDARALHYKAAQHVLQKIVPLVVKEFYPADPSFLQNVSLLTKVFWVRFCKRFHEVTSPTTLDLYVLIYLAMRQVNQHPIYVDDFLSLLRHNKTPYLNAASLIPQHYLRQTNLAVRLFSASSIPINNHFYLKIASLALVVAPIELWKTPLEHFYPGAFRVFTDLSFKDAPRLLTMFHRIGFRITEGTFSSTWKQHSTLPETQYVALLALIIKIYFTAAPEVPQLEQWKQRLKEQSSCIPCFDTQHHSMNISTALDMSSDDTSKYFDWIQSNLIPDSRKQADNDEVSLTTKKLYKIFPLDEIDDTAELFSAPSESLIDLTKNTLTVQDILSMEESLIDYFNTRFGFTNKTLTEAVERMEKRFYKTLKADGAIIK</sequence>
<dbReference type="GeneID" id="37008569"/>
<dbReference type="PANTHER" id="PTHR31576">
    <property type="entry name" value="TATA BOX-BINDING PROTEIN-ASSOCIATED FACTOR RNA POLYMERASE I SUBUNIT B"/>
    <property type="match status" value="1"/>
</dbReference>
<comment type="similarity">
    <text evidence="2">Belongs to the RRN7/TAF1B family.</text>
</comment>
<keyword evidence="13" id="KW-1185">Reference proteome</keyword>
<gene>
    <name evidence="12" type="ORF">CXQ85_003238</name>
</gene>
<keyword evidence="8" id="KW-0804">Transcription</keyword>
<protein>
    <submittedName>
        <fullName evidence="12">Uncharacterized protein</fullName>
    </submittedName>
</protein>
<evidence type="ECO:0000259" key="11">
    <source>
        <dbReference type="Pfam" id="PF20644"/>
    </source>
</evidence>
<keyword evidence="3" id="KW-0479">Metal-binding</keyword>
<evidence type="ECO:0000256" key="1">
    <source>
        <dbReference type="ARBA" id="ARBA00004604"/>
    </source>
</evidence>
<dbReference type="GO" id="GO:0042790">
    <property type="term" value="P:nucleolar large rRNA transcription by RNA polymerase I"/>
    <property type="evidence" value="ECO:0007669"/>
    <property type="project" value="TreeGrafter"/>
</dbReference>
<keyword evidence="6" id="KW-0805">Transcription regulation</keyword>
<accession>A0A2V1APC3</accession>
<evidence type="ECO:0000313" key="12">
    <source>
        <dbReference type="EMBL" id="PVH19396.1"/>
    </source>
</evidence>
<evidence type="ECO:0000256" key="2">
    <source>
        <dbReference type="ARBA" id="ARBA00006899"/>
    </source>
</evidence>
<dbReference type="GO" id="GO:0001164">
    <property type="term" value="F:RNA polymerase I core promoter sequence-specific DNA binding"/>
    <property type="evidence" value="ECO:0007669"/>
    <property type="project" value="InterPro"/>
</dbReference>
<dbReference type="VEuPathDB" id="FungiDB:CXQ85_003238"/>
<dbReference type="Pfam" id="PF20644">
    <property type="entry name" value="Rrn7_cyclin_N"/>
    <property type="match status" value="1"/>
</dbReference>
<comment type="subcellular location">
    <subcellularLocation>
        <location evidence="1">Nucleus</location>
        <location evidence="1">Nucleolus</location>
    </subcellularLocation>
</comment>
<keyword evidence="7" id="KW-0238">DNA-binding</keyword>
<keyword evidence="9" id="KW-0539">Nucleus</keyword>
<comment type="caution">
    <text evidence="12">The sequence shown here is derived from an EMBL/GenBank/DDBJ whole genome shotgun (WGS) entry which is preliminary data.</text>
</comment>